<sequence length="121" mass="13704">MFVKFAELPVFNQDRAVSFYSENLGCTVARDTPYAKDGWRWVELKLPGERTQLLLTRRGDDEPSDKPVLVLVEDDVKALFKRLTAKKVKIITAPKDASWEPGVVFAEFRDSEGNRIVVSSS</sequence>
<reference evidence="2" key="1">
    <citation type="submission" date="2006-06" db="EMBL/GenBank/DDBJ databases">
        <title>Complete sequence of chromosome of Chelativorans sp. BNC1.</title>
        <authorList>
            <consortium name="US DOE Joint Genome Institute"/>
            <person name="Copeland A."/>
            <person name="Lucas S."/>
            <person name="Lapidus A."/>
            <person name="Barry K."/>
            <person name="Detter J.C."/>
            <person name="Glavina del Rio T."/>
            <person name="Hammon N."/>
            <person name="Israni S."/>
            <person name="Dalin E."/>
            <person name="Tice H."/>
            <person name="Pitluck S."/>
            <person name="Chertkov O."/>
            <person name="Brettin T."/>
            <person name="Bruce D."/>
            <person name="Han C."/>
            <person name="Tapia R."/>
            <person name="Gilna P."/>
            <person name="Schmutz J."/>
            <person name="Larimer F."/>
            <person name="Land M."/>
            <person name="Hauser L."/>
            <person name="Kyrpides N."/>
            <person name="Mikhailova N."/>
            <person name="Richardson P."/>
        </authorList>
    </citation>
    <scope>NUCLEOTIDE SEQUENCE</scope>
    <source>
        <strain evidence="2">BNC1</strain>
    </source>
</reference>
<evidence type="ECO:0000259" key="1">
    <source>
        <dbReference type="PROSITE" id="PS51819"/>
    </source>
</evidence>
<protein>
    <submittedName>
        <fullName evidence="2">Glyoxalase/bleomycin resistance protein/dioxygenase</fullName>
    </submittedName>
</protein>
<dbReference type="OrthoDB" id="9796521at2"/>
<dbReference type="STRING" id="266779.Meso_2056"/>
<gene>
    <name evidence="2" type="ordered locus">Meso_2056</name>
</gene>
<dbReference type="SUPFAM" id="SSF54593">
    <property type="entry name" value="Glyoxalase/Bleomycin resistance protein/Dihydroxybiphenyl dioxygenase"/>
    <property type="match status" value="1"/>
</dbReference>
<dbReference type="Gene3D" id="3.10.180.10">
    <property type="entry name" value="2,3-Dihydroxybiphenyl 1,2-Dioxygenase, domain 1"/>
    <property type="match status" value="1"/>
</dbReference>
<dbReference type="Pfam" id="PF00903">
    <property type="entry name" value="Glyoxalase"/>
    <property type="match status" value="1"/>
</dbReference>
<keyword evidence="2" id="KW-0223">Dioxygenase</keyword>
<dbReference type="KEGG" id="mes:Meso_2056"/>
<evidence type="ECO:0000313" key="2">
    <source>
        <dbReference type="EMBL" id="ABG63449.1"/>
    </source>
</evidence>
<dbReference type="PROSITE" id="PS51819">
    <property type="entry name" value="VOC"/>
    <property type="match status" value="1"/>
</dbReference>
<organism evidence="2">
    <name type="scientific">Chelativorans sp. (strain BNC1)</name>
    <dbReference type="NCBI Taxonomy" id="266779"/>
    <lineage>
        <taxon>Bacteria</taxon>
        <taxon>Pseudomonadati</taxon>
        <taxon>Pseudomonadota</taxon>
        <taxon>Alphaproteobacteria</taxon>
        <taxon>Hyphomicrobiales</taxon>
        <taxon>Phyllobacteriaceae</taxon>
        <taxon>Chelativorans</taxon>
    </lineage>
</organism>
<dbReference type="GO" id="GO:0051213">
    <property type="term" value="F:dioxygenase activity"/>
    <property type="evidence" value="ECO:0007669"/>
    <property type="project" value="UniProtKB-KW"/>
</dbReference>
<keyword evidence="2" id="KW-0560">Oxidoreductase</keyword>
<dbReference type="PANTHER" id="PTHR36437:SF2">
    <property type="entry name" value="GLYOXALASE_BLEOMYCIN RESISTANCE PROTEIN_DIOXYGENASE"/>
    <property type="match status" value="1"/>
</dbReference>
<accession>Q11GM6</accession>
<dbReference type="InterPro" id="IPR004360">
    <property type="entry name" value="Glyas_Fos-R_dOase_dom"/>
</dbReference>
<dbReference type="InterPro" id="IPR029068">
    <property type="entry name" value="Glyas_Bleomycin-R_OHBP_Dase"/>
</dbReference>
<proteinExistence type="predicted"/>
<dbReference type="InterPro" id="IPR037523">
    <property type="entry name" value="VOC_core"/>
</dbReference>
<dbReference type="EMBL" id="CP000390">
    <property type="protein sequence ID" value="ABG63449.1"/>
    <property type="molecule type" value="Genomic_DNA"/>
</dbReference>
<feature type="domain" description="VOC" evidence="1">
    <location>
        <begin position="2"/>
        <end position="121"/>
    </location>
</feature>
<name>Q11GM6_CHESB</name>
<dbReference type="AlphaFoldDB" id="Q11GM6"/>
<dbReference type="eggNOG" id="COG0346">
    <property type="taxonomic scope" value="Bacteria"/>
</dbReference>
<dbReference type="PANTHER" id="PTHR36437">
    <property type="entry name" value="GLYOXALASE/BLEOMYCIN RESISTANCE PROTEIN/DIOXYGENASE"/>
    <property type="match status" value="1"/>
</dbReference>
<dbReference type="HOGENOM" id="CLU_046006_10_4_5"/>